<sequence>MHRKLGDSATELASSPPFLAVATTVLNPTRRRDTPHGFQCSKRQSYVAVPITPPQSDYLIDTNPTMPYVLYDTLINSIERGTLRISSRLKGVRDKERRQSGIGRERHRGSGTSVGGPRESGNGVEWNGLERRSEEAKAVRSGGPRSAEPRNRRVSSEQWSEAGVMIPGFTLFWLPSPPTYLWMYEPVYHKPLHELTRVLIPVEPVVCPAAFLTFRAADMEARTSPHALRSRGRRSAVPHAGGGVARGMKVRDAFNENSERALRSVAALELAGSRRDCRTATIPAPAPTELNDLPVLLPPDPAVLSYPSAKTALSTSGSNP</sequence>
<proteinExistence type="predicted"/>
<protein>
    <submittedName>
        <fullName evidence="2">Uncharacterized protein</fullName>
    </submittedName>
</protein>
<gene>
    <name evidence="2" type="ORF">BEMITA_LOCUS782</name>
</gene>
<dbReference type="AlphaFoldDB" id="A0A9P0A0S9"/>
<dbReference type="Proteomes" id="UP001152759">
    <property type="component" value="Chromosome 1"/>
</dbReference>
<organism evidence="2 3">
    <name type="scientific">Bemisia tabaci</name>
    <name type="common">Sweetpotato whitefly</name>
    <name type="synonym">Aleurodes tabaci</name>
    <dbReference type="NCBI Taxonomy" id="7038"/>
    <lineage>
        <taxon>Eukaryota</taxon>
        <taxon>Metazoa</taxon>
        <taxon>Ecdysozoa</taxon>
        <taxon>Arthropoda</taxon>
        <taxon>Hexapoda</taxon>
        <taxon>Insecta</taxon>
        <taxon>Pterygota</taxon>
        <taxon>Neoptera</taxon>
        <taxon>Paraneoptera</taxon>
        <taxon>Hemiptera</taxon>
        <taxon>Sternorrhyncha</taxon>
        <taxon>Aleyrodoidea</taxon>
        <taxon>Aleyrodidae</taxon>
        <taxon>Aleyrodinae</taxon>
        <taxon>Bemisia</taxon>
    </lineage>
</organism>
<accession>A0A9P0A0S9</accession>
<keyword evidence="3" id="KW-1185">Reference proteome</keyword>
<feature type="region of interest" description="Disordered" evidence="1">
    <location>
        <begin position="89"/>
        <end position="157"/>
    </location>
</feature>
<evidence type="ECO:0000313" key="3">
    <source>
        <dbReference type="Proteomes" id="UP001152759"/>
    </source>
</evidence>
<feature type="compositionally biased region" description="Basic and acidic residues" evidence="1">
    <location>
        <begin position="128"/>
        <end position="138"/>
    </location>
</feature>
<reference evidence="2" key="1">
    <citation type="submission" date="2021-12" db="EMBL/GenBank/DDBJ databases">
        <authorList>
            <person name="King R."/>
        </authorList>
    </citation>
    <scope>NUCLEOTIDE SEQUENCE</scope>
</reference>
<dbReference type="EMBL" id="OU963862">
    <property type="protein sequence ID" value="CAH0381100.1"/>
    <property type="molecule type" value="Genomic_DNA"/>
</dbReference>
<name>A0A9P0A0S9_BEMTA</name>
<evidence type="ECO:0000313" key="2">
    <source>
        <dbReference type="EMBL" id="CAH0381100.1"/>
    </source>
</evidence>
<evidence type="ECO:0000256" key="1">
    <source>
        <dbReference type="SAM" id="MobiDB-lite"/>
    </source>
</evidence>